<proteinExistence type="inferred from homology"/>
<name>A0A9D1DQY6_9FIRM</name>
<keyword evidence="1 3" id="KW-0533">Nickel</keyword>
<comment type="similarity">
    <text evidence="3">Belongs to the LarC family.</text>
</comment>
<dbReference type="GO" id="GO:0051604">
    <property type="term" value="P:protein maturation"/>
    <property type="evidence" value="ECO:0007669"/>
    <property type="project" value="UniProtKB-UniRule"/>
</dbReference>
<comment type="catalytic activity">
    <reaction evidence="3">
        <text>Ni(II)-pyridinium-3,5-bisthiocarboxylate mononucleotide = pyridinium-3,5-bisthiocarboxylate mononucleotide + Ni(2+)</text>
        <dbReference type="Rhea" id="RHEA:54784"/>
        <dbReference type="ChEBI" id="CHEBI:49786"/>
        <dbReference type="ChEBI" id="CHEBI:137372"/>
        <dbReference type="ChEBI" id="CHEBI:137373"/>
        <dbReference type="EC" id="4.99.1.12"/>
    </reaction>
</comment>
<dbReference type="PANTHER" id="PTHR36566">
    <property type="entry name" value="NICKEL INSERTION PROTEIN-RELATED"/>
    <property type="match status" value="1"/>
</dbReference>
<evidence type="ECO:0000256" key="4">
    <source>
        <dbReference type="SAM" id="MobiDB-lite"/>
    </source>
</evidence>
<dbReference type="PANTHER" id="PTHR36566:SF1">
    <property type="entry name" value="PYRIDINIUM-3,5-BISTHIOCARBOXYLIC ACID MONONUCLEOTIDE NICKEL INSERTION PROTEIN"/>
    <property type="match status" value="1"/>
</dbReference>
<evidence type="ECO:0000313" key="6">
    <source>
        <dbReference type="Proteomes" id="UP000886785"/>
    </source>
</evidence>
<reference evidence="5" key="1">
    <citation type="submission" date="2020-10" db="EMBL/GenBank/DDBJ databases">
        <authorList>
            <person name="Gilroy R."/>
        </authorList>
    </citation>
    <scope>NUCLEOTIDE SEQUENCE</scope>
    <source>
        <strain evidence="5">ChiSjej1B19-7085</strain>
    </source>
</reference>
<dbReference type="HAMAP" id="MF_01074">
    <property type="entry name" value="LarC"/>
    <property type="match status" value="1"/>
</dbReference>
<comment type="caution">
    <text evidence="5">The sequence shown here is derived from an EMBL/GenBank/DDBJ whole genome shotgun (WGS) entry which is preliminary data.</text>
</comment>
<dbReference type="InterPro" id="IPR002822">
    <property type="entry name" value="Ni_insertion"/>
</dbReference>
<dbReference type="NCBIfam" id="TIGR00299">
    <property type="entry name" value="nickel pincer cofactor biosynthesis protein LarC"/>
    <property type="match status" value="1"/>
</dbReference>
<reference evidence="5" key="2">
    <citation type="journal article" date="2021" name="PeerJ">
        <title>Extensive microbial diversity within the chicken gut microbiome revealed by metagenomics and culture.</title>
        <authorList>
            <person name="Gilroy R."/>
            <person name="Ravi A."/>
            <person name="Getino M."/>
            <person name="Pursley I."/>
            <person name="Horton D.L."/>
            <person name="Alikhan N.F."/>
            <person name="Baker D."/>
            <person name="Gharbi K."/>
            <person name="Hall N."/>
            <person name="Watson M."/>
            <person name="Adriaenssens E.M."/>
            <person name="Foster-Nyarko E."/>
            <person name="Jarju S."/>
            <person name="Secka A."/>
            <person name="Antonio M."/>
            <person name="Oren A."/>
            <person name="Chaudhuri R.R."/>
            <person name="La Ragione R."/>
            <person name="Hildebrand F."/>
            <person name="Pallen M.J."/>
        </authorList>
    </citation>
    <scope>NUCLEOTIDE SEQUENCE</scope>
    <source>
        <strain evidence="5">ChiSjej1B19-7085</strain>
    </source>
</reference>
<dbReference type="GO" id="GO:0016151">
    <property type="term" value="F:nickel cation binding"/>
    <property type="evidence" value="ECO:0007669"/>
    <property type="project" value="UniProtKB-UniRule"/>
</dbReference>
<gene>
    <name evidence="3 5" type="primary">larC</name>
    <name evidence="5" type="ORF">IAA54_06730</name>
</gene>
<evidence type="ECO:0000256" key="2">
    <source>
        <dbReference type="ARBA" id="ARBA00023239"/>
    </source>
</evidence>
<evidence type="ECO:0000256" key="3">
    <source>
        <dbReference type="HAMAP-Rule" id="MF_01074"/>
    </source>
</evidence>
<dbReference type="GO" id="GO:0016829">
    <property type="term" value="F:lyase activity"/>
    <property type="evidence" value="ECO:0007669"/>
    <property type="project" value="UniProtKB-UniRule"/>
</dbReference>
<keyword evidence="2 3" id="KW-0456">Lyase</keyword>
<dbReference type="AlphaFoldDB" id="A0A9D1DQY6"/>
<dbReference type="Proteomes" id="UP000886785">
    <property type="component" value="Unassembled WGS sequence"/>
</dbReference>
<sequence>MKTLYLECNMGAAGDMLLAALYELLDDKQSFLDKMNGLGLPGVHLEPAAGSTCGIAGTHMRVTVNGEEEVEPDAPQEHHHHDHEHDHHHDHEHTHEHHDHEHSHEHEHGHNHEHSHEHEHHHEHEHSHHHHHATPGHIADLIGGMDLPEQVKRSARAVYDSIAQAEAQAHGCPVGDVHFHEVGALDAVADVTGVCYAMHLLGADRIIASPIHVGSGTVRCAHGVMPVPAPATAALLRGIPTYGGAIRGELCTPTGAALVAHFASDFGSMPPMAVEKIGIGVGTKVFEQANCVRIFLGESAEINKAGSEPAAQTEESELKSCRIFFGDQETHNAGMITELICNIDDMTPEALAFAGSRLLELGALDVYTVPGTMKKGRAGHVLTVLCAPEKEREMARHILEQTTTNGVRARRCLKYFLTPGSETVQTQWGPVRVKLAEGFGIRHAKPEFDDAAALAREHSIPIQTVLEDALRKIDKGGKKE</sequence>
<protein>
    <recommendedName>
        <fullName evidence="3">Pyridinium-3,5-bisthiocarboxylic acid mononucleotide nickel insertion protein</fullName>
        <shortName evidence="3">P2TMN nickel insertion protein</shortName>
        <ecNumber evidence="3">4.99.1.12</ecNumber>
    </recommendedName>
    <alternativeName>
        <fullName evidence="3">Nickel-pincer cofactor biosynthesis protein LarC</fullName>
    </alternativeName>
</protein>
<evidence type="ECO:0000313" key="5">
    <source>
        <dbReference type="EMBL" id="HIR57346.1"/>
    </source>
</evidence>
<organism evidence="5 6">
    <name type="scientific">Candidatus Gallacutalibacter pullicola</name>
    <dbReference type="NCBI Taxonomy" id="2840830"/>
    <lineage>
        <taxon>Bacteria</taxon>
        <taxon>Bacillati</taxon>
        <taxon>Bacillota</taxon>
        <taxon>Clostridia</taxon>
        <taxon>Eubacteriales</taxon>
        <taxon>Candidatus Gallacutalibacter</taxon>
    </lineage>
</organism>
<comment type="function">
    <text evidence="3">Involved in the biosynthesis of a nickel-pincer cofactor ((SCS)Ni(II) pincer complex). Binds Ni(2+), and functions in nickel delivery to pyridinium-3,5-bisthiocarboxylic acid mononucleotide (P2TMN), to form the mature cofactor. Is thus probably required for the activation of nickel-pincer cofactor-dependent enzymes.</text>
</comment>
<dbReference type="EC" id="4.99.1.12" evidence="3"/>
<feature type="region of interest" description="Disordered" evidence="4">
    <location>
        <begin position="68"/>
        <end position="141"/>
    </location>
</feature>
<dbReference type="EMBL" id="DVHF01000079">
    <property type="protein sequence ID" value="HIR57346.1"/>
    <property type="molecule type" value="Genomic_DNA"/>
</dbReference>
<dbReference type="Gene3D" id="3.10.20.300">
    <property type="entry name" value="mk0293 like domain"/>
    <property type="match status" value="1"/>
</dbReference>
<dbReference type="Pfam" id="PF01969">
    <property type="entry name" value="Ni_insertion"/>
    <property type="match status" value="1"/>
</dbReference>
<accession>A0A9D1DQY6</accession>
<evidence type="ECO:0000256" key="1">
    <source>
        <dbReference type="ARBA" id="ARBA00022596"/>
    </source>
</evidence>
<feature type="compositionally biased region" description="Basic and acidic residues" evidence="4">
    <location>
        <begin position="75"/>
        <end position="126"/>
    </location>
</feature>
<dbReference type="Gene3D" id="3.30.70.1380">
    <property type="entry name" value="Transcriptional regulatory protein pf0864 domain like"/>
    <property type="match status" value="1"/>
</dbReference>